<accession>A0A6A4GLC2</accession>
<sequence>MDYCYQRWEISHVHCAYNEIHTNPEFCPSVQPRGHAAGPAQINIVKEISSIHAQEEDLRRPSQSVKSHSQSRSIKFKKSHQFDMINKFEYLVTQLQNKKDERESIQRREEKTVSRESKMIPDCSLTVVEGRDAWSEIADDLPTSGSSCAWTRFSSYTITTHLRSTSCSVICPWWEIGGSAVNCVQFERRVNLLLYLGRCPCREQEDIRGSAVNYYDNWQATLPPSIHSKSPTQVEAYGLPGRLRRSLHAQRTGCKTAIPMRMIVTQLMFIRCPTFTPVGETLALSPTLANFALVLPILPENILVLASATSQKTVHFPQLSYHSREVVDDVPNASMQGPFYMTYLTQILCKAPGLSQRTLSLRL</sequence>
<evidence type="ECO:0000313" key="1">
    <source>
        <dbReference type="EMBL" id="KAE9386348.1"/>
    </source>
</evidence>
<dbReference type="Proteomes" id="UP000799118">
    <property type="component" value="Unassembled WGS sequence"/>
</dbReference>
<proteinExistence type="predicted"/>
<evidence type="ECO:0000313" key="2">
    <source>
        <dbReference type="Proteomes" id="UP000799118"/>
    </source>
</evidence>
<gene>
    <name evidence="1" type="ORF">BT96DRAFT_949177</name>
</gene>
<organism evidence="1 2">
    <name type="scientific">Gymnopus androsaceus JB14</name>
    <dbReference type="NCBI Taxonomy" id="1447944"/>
    <lineage>
        <taxon>Eukaryota</taxon>
        <taxon>Fungi</taxon>
        <taxon>Dikarya</taxon>
        <taxon>Basidiomycota</taxon>
        <taxon>Agaricomycotina</taxon>
        <taxon>Agaricomycetes</taxon>
        <taxon>Agaricomycetidae</taxon>
        <taxon>Agaricales</taxon>
        <taxon>Marasmiineae</taxon>
        <taxon>Omphalotaceae</taxon>
        <taxon>Gymnopus</taxon>
    </lineage>
</organism>
<reference evidence="1" key="1">
    <citation type="journal article" date="2019" name="Environ. Microbiol.">
        <title>Fungal ecological strategies reflected in gene transcription - a case study of two litter decomposers.</title>
        <authorList>
            <person name="Barbi F."/>
            <person name="Kohler A."/>
            <person name="Barry K."/>
            <person name="Baskaran P."/>
            <person name="Daum C."/>
            <person name="Fauchery L."/>
            <person name="Ihrmark K."/>
            <person name="Kuo A."/>
            <person name="LaButti K."/>
            <person name="Lipzen A."/>
            <person name="Morin E."/>
            <person name="Grigoriev I.V."/>
            <person name="Henrissat B."/>
            <person name="Lindahl B."/>
            <person name="Martin F."/>
        </authorList>
    </citation>
    <scope>NUCLEOTIDE SEQUENCE</scope>
    <source>
        <strain evidence="1">JB14</strain>
    </source>
</reference>
<keyword evidence="2" id="KW-1185">Reference proteome</keyword>
<protein>
    <submittedName>
        <fullName evidence="1">Uncharacterized protein</fullName>
    </submittedName>
</protein>
<name>A0A6A4GLC2_9AGAR</name>
<dbReference type="AlphaFoldDB" id="A0A6A4GLC2"/>
<dbReference type="EMBL" id="ML769888">
    <property type="protein sequence ID" value="KAE9386348.1"/>
    <property type="molecule type" value="Genomic_DNA"/>
</dbReference>